<dbReference type="RefSeq" id="WP_195168587.1">
    <property type="nucleotide sequence ID" value="NZ_CP062983.1"/>
</dbReference>
<dbReference type="Pfam" id="PF09012">
    <property type="entry name" value="FeoC"/>
    <property type="match status" value="1"/>
</dbReference>
<evidence type="ECO:0000259" key="1">
    <source>
        <dbReference type="Pfam" id="PF09012"/>
    </source>
</evidence>
<dbReference type="SUPFAM" id="SSF46785">
    <property type="entry name" value="Winged helix' DNA-binding domain"/>
    <property type="match status" value="1"/>
</dbReference>
<feature type="domain" description="Transcriptional regulator HTH-type FeoC" evidence="1">
    <location>
        <begin position="15"/>
        <end position="63"/>
    </location>
</feature>
<evidence type="ECO:0000313" key="3">
    <source>
        <dbReference type="Proteomes" id="UP000594468"/>
    </source>
</evidence>
<dbReference type="Proteomes" id="UP000594468">
    <property type="component" value="Chromosome"/>
</dbReference>
<organism evidence="2 3">
    <name type="scientific">Phototrophicus methaneseepsis</name>
    <dbReference type="NCBI Taxonomy" id="2710758"/>
    <lineage>
        <taxon>Bacteria</taxon>
        <taxon>Bacillati</taxon>
        <taxon>Chloroflexota</taxon>
        <taxon>Candidatus Thermofontia</taxon>
        <taxon>Phototrophicales</taxon>
        <taxon>Phototrophicaceae</taxon>
        <taxon>Phototrophicus</taxon>
    </lineage>
</organism>
<dbReference type="AlphaFoldDB" id="A0A7S8E532"/>
<dbReference type="EMBL" id="CP062983">
    <property type="protein sequence ID" value="QPC80512.1"/>
    <property type="molecule type" value="Genomic_DNA"/>
</dbReference>
<dbReference type="Gene3D" id="1.10.10.10">
    <property type="entry name" value="Winged helix-like DNA-binding domain superfamily/Winged helix DNA-binding domain"/>
    <property type="match status" value="1"/>
</dbReference>
<dbReference type="InterPro" id="IPR036390">
    <property type="entry name" value="WH_DNA-bd_sf"/>
</dbReference>
<dbReference type="InterPro" id="IPR036388">
    <property type="entry name" value="WH-like_DNA-bd_sf"/>
</dbReference>
<accession>A0A7S8E532</accession>
<sequence>MASQLREVLDRFSEQSVPISINRMAREMALDPAILHHMIDYWVRKGKLREVNNVENCHTCGSKAACPFIVALPRYYERVQEGDAPSGPPCACGDKCTI</sequence>
<dbReference type="KEGG" id="pmet:G4Y79_12370"/>
<gene>
    <name evidence="2" type="ORF">G4Y79_12370</name>
</gene>
<keyword evidence="3" id="KW-1185">Reference proteome</keyword>
<reference evidence="2 3" key="1">
    <citation type="submission" date="2020-02" db="EMBL/GenBank/DDBJ databases">
        <authorList>
            <person name="Zheng R.K."/>
            <person name="Sun C.M."/>
        </authorList>
    </citation>
    <scope>NUCLEOTIDE SEQUENCE [LARGE SCALE GENOMIC DNA]</scope>
    <source>
        <strain evidence="3">rifampicinis</strain>
    </source>
</reference>
<protein>
    <recommendedName>
        <fullName evidence="1">Transcriptional regulator HTH-type FeoC domain-containing protein</fullName>
    </recommendedName>
</protein>
<proteinExistence type="predicted"/>
<name>A0A7S8E532_9CHLR</name>
<evidence type="ECO:0000313" key="2">
    <source>
        <dbReference type="EMBL" id="QPC80512.1"/>
    </source>
</evidence>
<dbReference type="InterPro" id="IPR015102">
    <property type="entry name" value="Tscrpt_reg_HTH_FeoC"/>
</dbReference>